<reference evidence="3" key="1">
    <citation type="submission" date="2025-08" db="UniProtKB">
        <authorList>
            <consortium name="RefSeq"/>
        </authorList>
    </citation>
    <scope>IDENTIFICATION</scope>
    <source>
        <tissue evidence="3">Whole sample</tissue>
    </source>
</reference>
<dbReference type="GO" id="GO:0062064">
    <property type="term" value="F:box C/D methylation guide snoRNP complex binding"/>
    <property type="evidence" value="ECO:0007669"/>
    <property type="project" value="TreeGrafter"/>
</dbReference>
<keyword evidence="2" id="KW-1185">Reference proteome</keyword>
<dbReference type="Proteomes" id="UP000694844">
    <property type="component" value="Chromosome 8"/>
</dbReference>
<dbReference type="InterPro" id="IPR027921">
    <property type="entry name" value="NOPCHAP1"/>
</dbReference>
<dbReference type="GeneID" id="111109584"/>
<gene>
    <name evidence="3" type="primary">LOC111109584</name>
</gene>
<protein>
    <submittedName>
        <fullName evidence="3">Uncharacterized protein LOC111109584</fullName>
    </submittedName>
</protein>
<dbReference type="PANTHER" id="PTHR28674">
    <property type="entry name" value="SIMILAR TO DNA SEGMENT, CHR 10, WAYNE STATE UNIVERSITY 102,-EXPRESSED"/>
    <property type="match status" value="1"/>
</dbReference>
<feature type="compositionally biased region" description="Basic and acidic residues" evidence="1">
    <location>
        <begin position="159"/>
        <end position="174"/>
    </location>
</feature>
<dbReference type="AlphaFoldDB" id="A0A8B8BDJ3"/>
<evidence type="ECO:0000313" key="2">
    <source>
        <dbReference type="Proteomes" id="UP000694844"/>
    </source>
</evidence>
<evidence type="ECO:0000313" key="3">
    <source>
        <dbReference type="RefSeq" id="XP_022301470.1"/>
    </source>
</evidence>
<dbReference type="Pfam" id="PF15370">
    <property type="entry name" value="NOPCHAP1"/>
    <property type="match status" value="1"/>
</dbReference>
<accession>A0A8B8BDJ3</accession>
<dbReference type="PANTHER" id="PTHR28674:SF1">
    <property type="entry name" value="NOP PROTEIN CHAPERONE 1"/>
    <property type="match status" value="1"/>
</dbReference>
<dbReference type="OrthoDB" id="1112980at2759"/>
<feature type="region of interest" description="Disordered" evidence="1">
    <location>
        <begin position="105"/>
        <end position="174"/>
    </location>
</feature>
<name>A0A8B8BDJ3_CRAVI</name>
<dbReference type="KEGG" id="cvn:111109584"/>
<dbReference type="GO" id="GO:0000492">
    <property type="term" value="P:box C/D snoRNP assembly"/>
    <property type="evidence" value="ECO:0007669"/>
    <property type="project" value="InterPro"/>
</dbReference>
<evidence type="ECO:0000256" key="1">
    <source>
        <dbReference type="SAM" id="MobiDB-lite"/>
    </source>
</evidence>
<sequence>MATTMNNVSVNKNKSSELLALEKANDENHLTGLLDLKKNPTKPEMKTFKLPPSSILSQVKSFLPQLEMANQDLLNKPAEDLDIENVSNDQDNYIEMNIAVVEQSSDISEDDDSEHCRDSDSDNSDSDQCLLGQVTENNLRIHKKSKHKPDIVDLSSTGGKKDGECCHTLDSNKG</sequence>
<proteinExistence type="predicted"/>
<organism evidence="2 3">
    <name type="scientific">Crassostrea virginica</name>
    <name type="common">Eastern oyster</name>
    <dbReference type="NCBI Taxonomy" id="6565"/>
    <lineage>
        <taxon>Eukaryota</taxon>
        <taxon>Metazoa</taxon>
        <taxon>Spiralia</taxon>
        <taxon>Lophotrochozoa</taxon>
        <taxon>Mollusca</taxon>
        <taxon>Bivalvia</taxon>
        <taxon>Autobranchia</taxon>
        <taxon>Pteriomorphia</taxon>
        <taxon>Ostreida</taxon>
        <taxon>Ostreoidea</taxon>
        <taxon>Ostreidae</taxon>
        <taxon>Crassostrea</taxon>
    </lineage>
</organism>
<dbReference type="RefSeq" id="XP_022301470.1">
    <property type="nucleotide sequence ID" value="XM_022445762.1"/>
</dbReference>